<organism evidence="1">
    <name type="scientific">Thermococcus litoralis</name>
    <dbReference type="NCBI Taxonomy" id="2265"/>
    <lineage>
        <taxon>Archaea</taxon>
        <taxon>Methanobacteriati</taxon>
        <taxon>Methanobacteriota</taxon>
        <taxon>Thermococci</taxon>
        <taxon>Thermococcales</taxon>
        <taxon>Thermococcaceae</taxon>
        <taxon>Thermococcus</taxon>
    </lineage>
</organism>
<name>A0A7C5P0Z5_THELI</name>
<dbReference type="Gene3D" id="3.40.50.12370">
    <property type="match status" value="1"/>
</dbReference>
<comment type="caution">
    <text evidence="1">The sequence shown here is derived from an EMBL/GenBank/DDBJ whole genome shotgun (WGS) entry which is preliminary data.</text>
</comment>
<dbReference type="Proteomes" id="UP000886217">
    <property type="component" value="Unassembled WGS sequence"/>
</dbReference>
<evidence type="ECO:0000313" key="1">
    <source>
        <dbReference type="EMBL" id="HHH99928.1"/>
    </source>
</evidence>
<gene>
    <name evidence="1" type="ORF">ENL40_00355</name>
</gene>
<reference evidence="1" key="1">
    <citation type="journal article" date="2020" name="mSystems">
        <title>Genome- and Community-Level Interaction Insights into Carbon Utilization and Element Cycling Functions of Hydrothermarchaeota in Hydrothermal Sediment.</title>
        <authorList>
            <person name="Zhou Z."/>
            <person name="Liu Y."/>
            <person name="Xu W."/>
            <person name="Pan J."/>
            <person name="Luo Z.H."/>
            <person name="Li M."/>
        </authorList>
    </citation>
    <scope>NUCLEOTIDE SEQUENCE [LARGE SCALE GENOMIC DNA]</scope>
    <source>
        <strain evidence="1">HyVt-93</strain>
    </source>
</reference>
<proteinExistence type="predicted"/>
<protein>
    <submittedName>
        <fullName evidence="1">Universal stress protein</fullName>
    </submittedName>
</protein>
<dbReference type="CDD" id="cd00293">
    <property type="entry name" value="USP-like"/>
    <property type="match status" value="1"/>
</dbReference>
<accession>A0A7C5P0Z5</accession>
<sequence>MGLYSSFIGRKFKHIAGKKYEDIIKHYREFLLTEEERQIPEIRSILMPLDRYVKNVPTELYETISAYEARTLLVYILDSHVFELVRQTLSPEASEEFRRREEIMGEELLNNVAKKLESYGLRVQRRIFFGNKSDDVIRMAGNYDMLAISRNYGAEITKTSPLSPLVLKIIQHLEIPVIVY</sequence>
<dbReference type="EMBL" id="DRTU01000018">
    <property type="protein sequence ID" value="HHH99928.1"/>
    <property type="molecule type" value="Genomic_DNA"/>
</dbReference>
<dbReference type="SUPFAM" id="SSF52402">
    <property type="entry name" value="Adenine nucleotide alpha hydrolases-like"/>
    <property type="match status" value="1"/>
</dbReference>
<dbReference type="AlphaFoldDB" id="A0A7C5P0Z5"/>